<evidence type="ECO:0000259" key="3">
    <source>
        <dbReference type="Pfam" id="PF23544"/>
    </source>
</evidence>
<dbReference type="Proteomes" id="UP000466445">
    <property type="component" value="Chromosome"/>
</dbReference>
<dbReference type="EMBL" id="AP022595">
    <property type="protein sequence ID" value="BBY57036.1"/>
    <property type="molecule type" value="Genomic_DNA"/>
</dbReference>
<dbReference type="Pfam" id="PF23544">
    <property type="entry name" value="AtuA_ferredoxin"/>
    <property type="match status" value="1"/>
</dbReference>
<proteinExistence type="predicted"/>
<feature type="domain" description="AtuA-like ferredoxin-fold" evidence="3">
    <location>
        <begin position="393"/>
        <end position="489"/>
    </location>
</feature>
<sequence>MTGYARTFLTQFEQVAVACAERGIKIVVNARGLMPQLAELRRAGVPFAHLDTGRSLQDADVQPVSANAYLGGWGIAAALSSGADIVVTGRVTDAALVVCVGSCWHGWARRDHDALAGAVAAGHIIECGPQATGGNYAQLHEIRDRRYPGSPIAELACDGSFVITKPANTGGLVSSGTVIAQLLYEVGSPRYLNPDVVAHFDTLAVTQEGPDRVRISGTKGSPPPSTLKAAMSYVGGYRMLTGLDIEEKAAWAVDGLFALLGGRDQNGEVDVHLLRYDTPDPTSMPEATAHLTVTVEDRDRAAVDRGFFNAVVELDVAGYPGFHSTTPPSSANESGVYWPTLVPSHFVEHVVVHADGSREANPHSTSATEPTAAIPQPTYADPVIDAGPTTRRPLGTVVAARSGDKGGNAKLGVWTDTDERWVWLRNHPTADRFRELVGDGGDLPIQRYEFGNLKALNFVVTGFLGDGVASCTRPDPQAKALGEYLRSMHTDIPDRLLG</sequence>
<reference evidence="4 5" key="1">
    <citation type="journal article" date="2019" name="Emerg. Microbes Infect.">
        <title>Comprehensive subspecies identification of 175 nontuberculous mycobacteria species based on 7547 genomic profiles.</title>
        <authorList>
            <person name="Matsumoto Y."/>
            <person name="Kinjo T."/>
            <person name="Motooka D."/>
            <person name="Nabeya D."/>
            <person name="Jung N."/>
            <person name="Uechi K."/>
            <person name="Horii T."/>
            <person name="Iida T."/>
            <person name="Fujita J."/>
            <person name="Nakamura S."/>
        </authorList>
    </citation>
    <scope>NUCLEOTIDE SEQUENCE [LARGE SCALE GENOMIC DNA]</scope>
    <source>
        <strain evidence="4 5">JCM 30395</strain>
    </source>
</reference>
<evidence type="ECO:0000259" key="2">
    <source>
        <dbReference type="Pfam" id="PF07287"/>
    </source>
</evidence>
<dbReference type="InterPro" id="IPR056362">
    <property type="entry name" value="AtuA-like_ferredoxin_dom"/>
</dbReference>
<organism evidence="4 5">
    <name type="scientific">Mycolicibacterium sarraceniae</name>
    <dbReference type="NCBI Taxonomy" id="1534348"/>
    <lineage>
        <taxon>Bacteria</taxon>
        <taxon>Bacillati</taxon>
        <taxon>Actinomycetota</taxon>
        <taxon>Actinomycetes</taxon>
        <taxon>Mycobacteriales</taxon>
        <taxon>Mycobacteriaceae</taxon>
        <taxon>Mycolicibacterium</taxon>
    </lineage>
</organism>
<dbReference type="Pfam" id="PF07287">
    <property type="entry name" value="AtuA"/>
    <property type="match status" value="1"/>
</dbReference>
<name>A0A7I7SM91_9MYCO</name>
<feature type="region of interest" description="Disordered" evidence="1">
    <location>
        <begin position="357"/>
        <end position="391"/>
    </location>
</feature>
<evidence type="ECO:0000313" key="4">
    <source>
        <dbReference type="EMBL" id="BBY57036.1"/>
    </source>
</evidence>
<dbReference type="PANTHER" id="PTHR47585:SF1">
    <property type="entry name" value="DUF1446 DOMAIN-CONTAINING PROTEIN"/>
    <property type="match status" value="1"/>
</dbReference>
<evidence type="ECO:0000256" key="1">
    <source>
        <dbReference type="SAM" id="MobiDB-lite"/>
    </source>
</evidence>
<keyword evidence="5" id="KW-1185">Reference proteome</keyword>
<dbReference type="PANTHER" id="PTHR47585">
    <property type="match status" value="1"/>
</dbReference>
<feature type="domain" description="Acyclic terpene utilisation N-terminal" evidence="2">
    <location>
        <begin position="34"/>
        <end position="351"/>
    </location>
</feature>
<accession>A0A7I7SM91</accession>
<protein>
    <submittedName>
        <fullName evidence="4">Exopolyphosphatase</fullName>
    </submittedName>
</protein>
<gene>
    <name evidence="4" type="ORF">MSAR_01720</name>
</gene>
<dbReference type="RefSeq" id="WP_163694408.1">
    <property type="nucleotide sequence ID" value="NZ_AP022595.1"/>
</dbReference>
<dbReference type="InterPro" id="IPR010839">
    <property type="entry name" value="AtuA_N"/>
</dbReference>
<evidence type="ECO:0000313" key="5">
    <source>
        <dbReference type="Proteomes" id="UP000466445"/>
    </source>
</evidence>
<dbReference type="KEGG" id="msar:MSAR_01720"/>
<dbReference type="AlphaFoldDB" id="A0A7I7SM91"/>